<evidence type="ECO:0000313" key="8">
    <source>
        <dbReference type="EMBL" id="KAJ5240243.1"/>
    </source>
</evidence>
<dbReference type="AlphaFoldDB" id="A0A9W9P997"/>
<dbReference type="GO" id="GO:0008270">
    <property type="term" value="F:zinc ion binding"/>
    <property type="evidence" value="ECO:0007669"/>
    <property type="project" value="InterPro"/>
</dbReference>
<comment type="caution">
    <text evidence="8">The sequence shown here is derived from an EMBL/GenBank/DDBJ whole genome shotgun (WGS) entry which is preliminary data.</text>
</comment>
<dbReference type="Proteomes" id="UP001150941">
    <property type="component" value="Unassembled WGS sequence"/>
</dbReference>
<evidence type="ECO:0000259" key="7">
    <source>
        <dbReference type="Pfam" id="PF04082"/>
    </source>
</evidence>
<sequence length="573" mass="64872">MPPKGTILEGIALYFQFCHKQPLWLFDPEDFTAPESYRSEVIFGILSLALRYSDSPFVEGRKDQVCRKYAEAAASYCMLRVTQGTVDLSTLQSLSLIALAEYITNDTHLASLHIGLATNLAKCAGINIELQEGDLSPVLEERRRVFWSIHLLNQLYAPYSMQLNMLKDIHSPKYMAVNVDSPREMGMKPPQNPQENGAFTARGGIWLYMVQLSTLWSEVQHYVSHCASGDPKPPWAVDSGYNIIGAHLMDIETKFPTAHRYDCARFQAQSQEELHENRGYWSPWLYLQFTYHAVRSVLNHPFLYSWRPQQSAQLAVPNTFWKTASELALIHTTWIVRLIDMTTEKDYQISDPFIGHAVAIAATIHIYYCRAADPAVKDSAQKNFETCTQFLRTLAAKWPRFDVMSAFAVSPHTRNRNLSRRTLSIDTALMWDILCHTAPTTQYSPPGDGLFDPAFVRPTVQKRPEERTVETEIFHHSARAVDTSDGGQALPPYSSNLHDRSPSDNADNAPWTRHNAVPADSNPPPGPSLSRDQTGWSSAFPGDVSFMDVTHDPFFQFQDQSHPYRGLWEIGNL</sequence>
<dbReference type="GO" id="GO:0005634">
    <property type="term" value="C:nucleus"/>
    <property type="evidence" value="ECO:0007669"/>
    <property type="project" value="UniProtKB-SubCell"/>
</dbReference>
<evidence type="ECO:0000256" key="1">
    <source>
        <dbReference type="ARBA" id="ARBA00004123"/>
    </source>
</evidence>
<accession>A0A9W9P997</accession>
<evidence type="ECO:0000256" key="5">
    <source>
        <dbReference type="ARBA" id="ARBA00023242"/>
    </source>
</evidence>
<protein>
    <recommendedName>
        <fullName evidence="7">Xylanolytic transcriptional activator regulatory domain-containing protein</fullName>
    </recommendedName>
</protein>
<evidence type="ECO:0000313" key="9">
    <source>
        <dbReference type="Proteomes" id="UP001150941"/>
    </source>
</evidence>
<dbReference type="PANTHER" id="PTHR47338:SF6">
    <property type="entry name" value="ZN(II)2CYS6 TRANSCRIPTION FACTOR (EUROFUNG)"/>
    <property type="match status" value="1"/>
</dbReference>
<dbReference type="EMBL" id="JAPQKS010000003">
    <property type="protein sequence ID" value="KAJ5240243.1"/>
    <property type="molecule type" value="Genomic_DNA"/>
</dbReference>
<dbReference type="GO" id="GO:0000981">
    <property type="term" value="F:DNA-binding transcription factor activity, RNA polymerase II-specific"/>
    <property type="evidence" value="ECO:0007669"/>
    <property type="project" value="InterPro"/>
</dbReference>
<keyword evidence="9" id="KW-1185">Reference proteome</keyword>
<reference evidence="8" key="1">
    <citation type="submission" date="2022-11" db="EMBL/GenBank/DDBJ databases">
        <authorList>
            <person name="Petersen C."/>
        </authorList>
    </citation>
    <scope>NUCLEOTIDE SEQUENCE</scope>
    <source>
        <strain evidence="8">IBT 19713</strain>
    </source>
</reference>
<dbReference type="CDD" id="cd12148">
    <property type="entry name" value="fungal_TF_MHR"/>
    <property type="match status" value="1"/>
</dbReference>
<dbReference type="Pfam" id="PF04082">
    <property type="entry name" value="Fungal_trans"/>
    <property type="match status" value="1"/>
</dbReference>
<feature type="domain" description="Xylanolytic transcriptional activator regulatory" evidence="7">
    <location>
        <begin position="12"/>
        <end position="152"/>
    </location>
</feature>
<proteinExistence type="predicted"/>
<dbReference type="RefSeq" id="XP_058333162.1">
    <property type="nucleotide sequence ID" value="XM_058474159.1"/>
</dbReference>
<name>A0A9W9P997_9EURO</name>
<dbReference type="OrthoDB" id="426882at2759"/>
<evidence type="ECO:0000256" key="3">
    <source>
        <dbReference type="ARBA" id="ARBA00023015"/>
    </source>
</evidence>
<reference evidence="8" key="2">
    <citation type="journal article" date="2023" name="IMA Fungus">
        <title>Comparative genomic study of the Penicillium genus elucidates a diverse pangenome and 15 lateral gene transfer events.</title>
        <authorList>
            <person name="Petersen C."/>
            <person name="Sorensen T."/>
            <person name="Nielsen M.R."/>
            <person name="Sondergaard T.E."/>
            <person name="Sorensen J.L."/>
            <person name="Fitzpatrick D.A."/>
            <person name="Frisvad J.C."/>
            <person name="Nielsen K.L."/>
        </authorList>
    </citation>
    <scope>NUCLEOTIDE SEQUENCE</scope>
    <source>
        <strain evidence="8">IBT 19713</strain>
    </source>
</reference>
<keyword evidence="3" id="KW-0805">Transcription regulation</keyword>
<keyword evidence="5" id="KW-0539">Nucleus</keyword>
<dbReference type="PANTHER" id="PTHR47338">
    <property type="entry name" value="ZN(II)2CYS6 TRANSCRIPTION FACTOR (EUROFUNG)-RELATED"/>
    <property type="match status" value="1"/>
</dbReference>
<organism evidence="8 9">
    <name type="scientific">Penicillium chermesinum</name>
    <dbReference type="NCBI Taxonomy" id="63820"/>
    <lineage>
        <taxon>Eukaryota</taxon>
        <taxon>Fungi</taxon>
        <taxon>Dikarya</taxon>
        <taxon>Ascomycota</taxon>
        <taxon>Pezizomycotina</taxon>
        <taxon>Eurotiomycetes</taxon>
        <taxon>Eurotiomycetidae</taxon>
        <taxon>Eurotiales</taxon>
        <taxon>Aspergillaceae</taxon>
        <taxon>Penicillium</taxon>
    </lineage>
</organism>
<evidence type="ECO:0000256" key="4">
    <source>
        <dbReference type="ARBA" id="ARBA00023163"/>
    </source>
</evidence>
<keyword evidence="4" id="KW-0804">Transcription</keyword>
<evidence type="ECO:0000256" key="6">
    <source>
        <dbReference type="SAM" id="MobiDB-lite"/>
    </source>
</evidence>
<keyword evidence="2" id="KW-0479">Metal-binding</keyword>
<comment type="subcellular location">
    <subcellularLocation>
        <location evidence="1">Nucleus</location>
    </subcellularLocation>
</comment>
<gene>
    <name evidence="8" type="ORF">N7468_004862</name>
</gene>
<dbReference type="InterPro" id="IPR050815">
    <property type="entry name" value="TF_fung"/>
</dbReference>
<dbReference type="GeneID" id="83201462"/>
<dbReference type="GO" id="GO:0003677">
    <property type="term" value="F:DNA binding"/>
    <property type="evidence" value="ECO:0007669"/>
    <property type="project" value="InterPro"/>
</dbReference>
<evidence type="ECO:0000256" key="2">
    <source>
        <dbReference type="ARBA" id="ARBA00022723"/>
    </source>
</evidence>
<dbReference type="InterPro" id="IPR007219">
    <property type="entry name" value="XnlR_reg_dom"/>
</dbReference>
<feature type="region of interest" description="Disordered" evidence="6">
    <location>
        <begin position="475"/>
        <end position="537"/>
    </location>
</feature>
<dbReference type="GO" id="GO:0006351">
    <property type="term" value="P:DNA-templated transcription"/>
    <property type="evidence" value="ECO:0007669"/>
    <property type="project" value="InterPro"/>
</dbReference>